<evidence type="ECO:0000256" key="1">
    <source>
        <dbReference type="SAM" id="Phobius"/>
    </source>
</evidence>
<organism evidence="2 3">
    <name type="scientific">Cotesia congregata</name>
    <name type="common">Parasitoid wasp</name>
    <name type="synonym">Apanteles congregatus</name>
    <dbReference type="NCBI Taxonomy" id="51543"/>
    <lineage>
        <taxon>Eukaryota</taxon>
        <taxon>Metazoa</taxon>
        <taxon>Ecdysozoa</taxon>
        <taxon>Arthropoda</taxon>
        <taxon>Hexapoda</taxon>
        <taxon>Insecta</taxon>
        <taxon>Pterygota</taxon>
        <taxon>Neoptera</taxon>
        <taxon>Endopterygota</taxon>
        <taxon>Hymenoptera</taxon>
        <taxon>Apocrita</taxon>
        <taxon>Ichneumonoidea</taxon>
        <taxon>Braconidae</taxon>
        <taxon>Microgastrinae</taxon>
        <taxon>Cotesia</taxon>
    </lineage>
</organism>
<evidence type="ECO:0000313" key="2">
    <source>
        <dbReference type="EMBL" id="CAG5095284.1"/>
    </source>
</evidence>
<keyword evidence="1" id="KW-1133">Transmembrane helix</keyword>
<gene>
    <name evidence="2" type="ORF">HICCMSTLAB_LOCUS7632</name>
</gene>
<keyword evidence="1" id="KW-0812">Transmembrane</keyword>
<feature type="transmembrane region" description="Helical" evidence="1">
    <location>
        <begin position="45"/>
        <end position="72"/>
    </location>
</feature>
<reference evidence="2" key="1">
    <citation type="submission" date="2021-04" db="EMBL/GenBank/DDBJ databases">
        <authorList>
            <person name="Chebbi M.A.C M."/>
        </authorList>
    </citation>
    <scope>NUCLEOTIDE SEQUENCE</scope>
</reference>
<proteinExistence type="predicted"/>
<dbReference type="EMBL" id="CAJNRD030001121">
    <property type="protein sequence ID" value="CAG5095284.1"/>
    <property type="molecule type" value="Genomic_DNA"/>
</dbReference>
<evidence type="ECO:0000313" key="3">
    <source>
        <dbReference type="Proteomes" id="UP000786811"/>
    </source>
</evidence>
<comment type="caution">
    <text evidence="2">The sequence shown here is derived from an EMBL/GenBank/DDBJ whole genome shotgun (WGS) entry which is preliminary data.</text>
</comment>
<sequence length="147" mass="15781">MPIRAQSSAKSTSIFSVDSVSRIPITYGLFSLMIRALAPLQRHNLLYFITNPSSVSTVLSLIFICATTSLTTANNEFLSDRDLDSFSSTSNFIIVIPTGSTFVIVLISGLALISIIFSSGAKNDMLSAQDTPAIPPPTITKGLYQSE</sequence>
<accession>A0A8J2HGS5</accession>
<dbReference type="AlphaFoldDB" id="A0A8J2HGS5"/>
<keyword evidence="1" id="KW-0472">Membrane</keyword>
<protein>
    <submittedName>
        <fullName evidence="2">Uncharacterized protein</fullName>
    </submittedName>
</protein>
<keyword evidence="3" id="KW-1185">Reference proteome</keyword>
<dbReference type="Proteomes" id="UP000786811">
    <property type="component" value="Unassembled WGS sequence"/>
</dbReference>
<name>A0A8J2HGS5_COTCN</name>
<feature type="transmembrane region" description="Helical" evidence="1">
    <location>
        <begin position="92"/>
        <end position="117"/>
    </location>
</feature>